<dbReference type="Proteomes" id="UP001195941">
    <property type="component" value="Unassembled WGS sequence"/>
</dbReference>
<feature type="signal peptide" evidence="1">
    <location>
        <begin position="1"/>
        <end position="20"/>
    </location>
</feature>
<reference evidence="2 3" key="1">
    <citation type="journal article" date="2021" name="Arch. Microbiol.">
        <title>Thalassobius aquimarinus sp. nov., isolated from the Sea of Japan seashore.</title>
        <authorList>
            <person name="Kurilenko V.V."/>
            <person name="Romanenko L.A."/>
            <person name="Chernysheva N.Y."/>
            <person name="Velansky P.V."/>
            <person name="Tekutyeva L.A."/>
            <person name="Isaeva M.P."/>
            <person name="Mikhailov V.V."/>
        </authorList>
    </citation>
    <scope>NUCLEOTIDE SEQUENCE [LARGE SCALE GENOMIC DNA]</scope>
    <source>
        <strain evidence="2 3">KMM 8518</strain>
    </source>
</reference>
<protein>
    <submittedName>
        <fullName evidence="2">Uncharacterized protein</fullName>
    </submittedName>
</protein>
<organism evidence="2 3">
    <name type="scientific">Thalassovita aquimarina</name>
    <dbReference type="NCBI Taxonomy" id="2785917"/>
    <lineage>
        <taxon>Bacteria</taxon>
        <taxon>Pseudomonadati</taxon>
        <taxon>Pseudomonadota</taxon>
        <taxon>Alphaproteobacteria</taxon>
        <taxon>Rhodobacterales</taxon>
        <taxon>Roseobacteraceae</taxon>
        <taxon>Thalassovita</taxon>
    </lineage>
</organism>
<sequence>MKRLIVPLFCLTLSTGHAQAGSPRIIAVETTRSAMGWRIDVTMTHPDTGWDHYADGWEVVDSTGHRLGVRELMHPHVNEQPFTRSLRSVVVPDGIREVFIRARCSEDGWSGETFRLRLKP</sequence>
<feature type="chain" id="PRO_5047133287" evidence="1">
    <location>
        <begin position="21"/>
        <end position="120"/>
    </location>
</feature>
<evidence type="ECO:0000313" key="2">
    <source>
        <dbReference type="EMBL" id="MBR9650137.1"/>
    </source>
</evidence>
<keyword evidence="1" id="KW-0732">Signal</keyword>
<evidence type="ECO:0000313" key="3">
    <source>
        <dbReference type="Proteomes" id="UP001195941"/>
    </source>
</evidence>
<name>A0ABS5HMM2_9RHOB</name>
<accession>A0ABS5HMM2</accession>
<proteinExistence type="predicted"/>
<keyword evidence="3" id="KW-1185">Reference proteome</keyword>
<dbReference type="RefSeq" id="WP_212699648.1">
    <property type="nucleotide sequence ID" value="NZ_JADMKU010000002.1"/>
</dbReference>
<evidence type="ECO:0000256" key="1">
    <source>
        <dbReference type="SAM" id="SignalP"/>
    </source>
</evidence>
<comment type="caution">
    <text evidence="2">The sequence shown here is derived from an EMBL/GenBank/DDBJ whole genome shotgun (WGS) entry which is preliminary data.</text>
</comment>
<dbReference type="EMBL" id="JADMKU010000002">
    <property type="protein sequence ID" value="MBR9650137.1"/>
    <property type="molecule type" value="Genomic_DNA"/>
</dbReference>
<gene>
    <name evidence="2" type="ORF">IT775_03235</name>
</gene>